<organism evidence="1 2">
    <name type="scientific">Metabacillus hrfriensis</name>
    <dbReference type="NCBI Taxonomy" id="3048891"/>
    <lineage>
        <taxon>Bacteria</taxon>
        <taxon>Bacillati</taxon>
        <taxon>Bacillota</taxon>
        <taxon>Bacilli</taxon>
        <taxon>Bacillales</taxon>
        <taxon>Bacillaceae</taxon>
        <taxon>Metabacillus</taxon>
    </lineage>
</organism>
<evidence type="ECO:0000313" key="2">
    <source>
        <dbReference type="Proteomes" id="UP001226091"/>
    </source>
</evidence>
<proteinExistence type="predicted"/>
<reference evidence="2" key="1">
    <citation type="journal article" date="2025" name="Aquaculture">
        <title>Assessment of the bioflocculant production and safety properties of Metabacillus hrfriensis sp. nov. based on phenotypic and whole-genome sequencing analysis.</title>
        <authorList>
            <person name="Zhang R."/>
            <person name="Zhao Z."/>
            <person name="Luo L."/>
            <person name="Wang S."/>
            <person name="Guo K."/>
            <person name="Xu W."/>
        </authorList>
    </citation>
    <scope>NUCLEOTIDE SEQUENCE [LARGE SCALE GENOMIC DNA]</scope>
    <source>
        <strain evidence="2">CT-WN-B3</strain>
    </source>
</reference>
<accession>A0ACD4RCS0</accession>
<evidence type="ECO:0000313" key="1">
    <source>
        <dbReference type="EMBL" id="WHZ58264.1"/>
    </source>
</evidence>
<name>A0ACD4RCS0_9BACI</name>
<gene>
    <name evidence="1" type="ORF">QLQ22_02505</name>
</gene>
<dbReference type="Proteomes" id="UP001226091">
    <property type="component" value="Chromosome"/>
</dbReference>
<keyword evidence="2" id="KW-1185">Reference proteome</keyword>
<protein>
    <submittedName>
        <fullName evidence="1">DUF5381 family protein</fullName>
    </submittedName>
</protein>
<sequence>MLNLKKENQLIKVKGSKFMYGWMLLATFGALAASVFLILNGFKFESKYSLIYISGGFVFLPVFLYLTLWSLPGFIPGKILFILKEGVNGSVITKKRKILFNEILNLAFVRNPVNLINDIIIESIDGKITKICTYNLIDDTDFAVLVDKYVYPNMREDAKAVWDRQVNQSELYQHAKYERKTDI</sequence>
<dbReference type="EMBL" id="CP126116">
    <property type="protein sequence ID" value="WHZ58264.1"/>
    <property type="molecule type" value="Genomic_DNA"/>
</dbReference>